<dbReference type="Proteomes" id="UP001055156">
    <property type="component" value="Unassembled WGS sequence"/>
</dbReference>
<name>A0ABQ4TEA2_METOR</name>
<dbReference type="RefSeq" id="WP_238312610.1">
    <property type="nucleotide sequence ID" value="NZ_BPQV01000011.1"/>
</dbReference>
<protein>
    <submittedName>
        <fullName evidence="2">Uncharacterized protein</fullName>
    </submittedName>
</protein>
<feature type="region of interest" description="Disordered" evidence="1">
    <location>
        <begin position="1"/>
        <end position="23"/>
    </location>
</feature>
<proteinExistence type="predicted"/>
<evidence type="ECO:0000256" key="1">
    <source>
        <dbReference type="SAM" id="MobiDB-lite"/>
    </source>
</evidence>
<sequence>MPASDAAGTATGPETGRPADLQDVKHEVEDLADTAVERGLGFAAALRSNAISYAEGKKGEASQSVASVAASLRDSGKSFEDKPNLKAFFDTAAEGLDDLAGSIEQRSFADLYTEAETYARRAPVTVAVATFAAGFLLSRFVKATSRPETDTYDGYRA</sequence>
<reference evidence="2" key="2">
    <citation type="submission" date="2021-08" db="EMBL/GenBank/DDBJ databases">
        <authorList>
            <person name="Tani A."/>
            <person name="Ola A."/>
            <person name="Ogura Y."/>
            <person name="Katsura K."/>
            <person name="Hayashi T."/>
        </authorList>
    </citation>
    <scope>NUCLEOTIDE SEQUENCE</scope>
    <source>
        <strain evidence="2">NBRC 15689</strain>
    </source>
</reference>
<keyword evidence="3" id="KW-1185">Reference proteome</keyword>
<organism evidence="2 3">
    <name type="scientific">Methylobacterium organophilum</name>
    <dbReference type="NCBI Taxonomy" id="410"/>
    <lineage>
        <taxon>Bacteria</taxon>
        <taxon>Pseudomonadati</taxon>
        <taxon>Pseudomonadota</taxon>
        <taxon>Alphaproteobacteria</taxon>
        <taxon>Hyphomicrobiales</taxon>
        <taxon>Methylobacteriaceae</taxon>
        <taxon>Methylobacterium</taxon>
    </lineage>
</organism>
<evidence type="ECO:0000313" key="3">
    <source>
        <dbReference type="Proteomes" id="UP001055156"/>
    </source>
</evidence>
<evidence type="ECO:0000313" key="2">
    <source>
        <dbReference type="EMBL" id="GJE28667.1"/>
    </source>
</evidence>
<dbReference type="EMBL" id="BPQV01000011">
    <property type="protein sequence ID" value="GJE28667.1"/>
    <property type="molecule type" value="Genomic_DNA"/>
</dbReference>
<accession>A0ABQ4TEA2</accession>
<gene>
    <name evidence="2" type="ORF">LKMONMHP_3540</name>
</gene>
<reference evidence="2" key="1">
    <citation type="journal article" date="2021" name="Front. Microbiol.">
        <title>Comprehensive Comparative Genomics and Phenotyping of Methylobacterium Species.</title>
        <authorList>
            <person name="Alessa O."/>
            <person name="Ogura Y."/>
            <person name="Fujitani Y."/>
            <person name="Takami H."/>
            <person name="Hayashi T."/>
            <person name="Sahin N."/>
            <person name="Tani A."/>
        </authorList>
    </citation>
    <scope>NUCLEOTIDE SEQUENCE</scope>
    <source>
        <strain evidence="2">NBRC 15689</strain>
    </source>
</reference>
<comment type="caution">
    <text evidence="2">The sequence shown here is derived from an EMBL/GenBank/DDBJ whole genome shotgun (WGS) entry which is preliminary data.</text>
</comment>